<dbReference type="GO" id="GO:0004386">
    <property type="term" value="F:helicase activity"/>
    <property type="evidence" value="ECO:0007669"/>
    <property type="project" value="UniProtKB-KW"/>
</dbReference>
<dbReference type="RefSeq" id="WP_169560218.1">
    <property type="nucleotide sequence ID" value="NZ_BSNF01000006.1"/>
</dbReference>
<gene>
    <name evidence="7" type="primary">hrpB</name>
    <name evidence="7" type="ORF">GCM10007924_13810</name>
</gene>
<sequence length="836" mass="92737">MTIEIPETGLPVEEVLPRLVQILEVGNRAVLQAPPGAGKTTTVPLWLLRLTALDGKKIIMLEPRRLAARAAARRMADLLGEEVGETVGYRIRLDTRVGAKTRIEVVTEGILTRMLQEDPDLSEVGALIFDEFHERNLNTDLGLALALQSQEILRDDLRLVVMSATLDTERVADLLGGAPVVQSDGRMFPVETRYFGRFTQKRVEGPTADCLKTILQQEQGDILVFLPGAGEINRTATALKSVVPADTVVLPLYGNLSQQEQDRALFPDREGRRKIVLATDIAETSLTIEGVRVVVDAGLARSPIFDPNSGMSRLETRRVSRASADQRRGRAGRMGPGICYRLWSEAEDRGLLPHAEPEIAVADLAALALELAKWGVTDLQELHWMTPPPDGLMGQARDLLTALGGIDDEGRILPLGLQMVRLPLHPRLAAMVIKAAEIGEQGLACDLAALLSERDFVPRNREFPNSDIRHRLVRMNAARQGRDKDVRIRQIMRNADDLRRRMKAGREPGAVEAVGIVLAFGYPDRIGELRKKSARNYRLSGGRGAVLPENDALQGEPYLVVADLEGRGRDAQIYLAAAITYSDLMDRFEQDIRTETRVFWDDQKEKIIALEERKIGALVLDETRIKSPPADLVAKALCDLVRGKQMRILPWSPASRGLIDRVAFARKHDAKPGGWPDFSDPVLLDSLEDWLMPYLAGKTTLSDLERLDLYEILKGSLSWEQQEALDRFAPAFFEAPTGSRLRLDYSDPDIPVLAVRIQEMFGQAEGPVVADGSIAVSIHLLSPARRPAQITRDLGGFWKNSYTAVKKDLKGQYPKHYWPDDPMVAEPTARAKPRKG</sequence>
<dbReference type="InterPro" id="IPR007502">
    <property type="entry name" value="Helicase-assoc_dom"/>
</dbReference>
<evidence type="ECO:0000256" key="1">
    <source>
        <dbReference type="ARBA" id="ARBA00022741"/>
    </source>
</evidence>
<dbReference type="CDD" id="cd18791">
    <property type="entry name" value="SF2_C_RHA"/>
    <property type="match status" value="1"/>
</dbReference>
<dbReference type="CDD" id="cd17990">
    <property type="entry name" value="DEXHc_HrpB"/>
    <property type="match status" value="1"/>
</dbReference>
<evidence type="ECO:0000259" key="5">
    <source>
        <dbReference type="PROSITE" id="PS51192"/>
    </source>
</evidence>
<evidence type="ECO:0000259" key="6">
    <source>
        <dbReference type="PROSITE" id="PS51194"/>
    </source>
</evidence>
<dbReference type="InterPro" id="IPR001650">
    <property type="entry name" value="Helicase_C-like"/>
</dbReference>
<comment type="caution">
    <text evidence="7">The sequence shown here is derived from an EMBL/GenBank/DDBJ whole genome shotgun (WGS) entry which is preliminary data.</text>
</comment>
<dbReference type="PANTHER" id="PTHR43519">
    <property type="entry name" value="ATP-DEPENDENT RNA HELICASE HRPB"/>
    <property type="match status" value="1"/>
</dbReference>
<keyword evidence="3 7" id="KW-0347">Helicase</keyword>
<accession>A0ABQ5U4N4</accession>
<dbReference type="InterPro" id="IPR011545">
    <property type="entry name" value="DEAD/DEAH_box_helicase_dom"/>
</dbReference>
<keyword evidence="4" id="KW-0067">ATP-binding</keyword>
<evidence type="ECO:0000313" key="8">
    <source>
        <dbReference type="Proteomes" id="UP001161409"/>
    </source>
</evidence>
<dbReference type="PROSITE" id="PS51194">
    <property type="entry name" value="HELICASE_CTER"/>
    <property type="match status" value="1"/>
</dbReference>
<keyword evidence="2" id="KW-0378">Hydrolase</keyword>
<dbReference type="Gene3D" id="3.40.50.300">
    <property type="entry name" value="P-loop containing nucleotide triphosphate hydrolases"/>
    <property type="match status" value="2"/>
</dbReference>
<dbReference type="SMART" id="SM00847">
    <property type="entry name" value="HA2"/>
    <property type="match status" value="1"/>
</dbReference>
<keyword evidence="1" id="KW-0547">Nucleotide-binding</keyword>
<name>A0ABQ5U4N4_9PROT</name>
<dbReference type="Gene3D" id="1.20.120.1080">
    <property type="match status" value="1"/>
</dbReference>
<dbReference type="Pfam" id="PF04408">
    <property type="entry name" value="WHD_HA2"/>
    <property type="match status" value="1"/>
</dbReference>
<dbReference type="Pfam" id="PF00271">
    <property type="entry name" value="Helicase_C"/>
    <property type="match status" value="1"/>
</dbReference>
<dbReference type="NCBIfam" id="TIGR01970">
    <property type="entry name" value="DEAH_box_HrpB"/>
    <property type="match status" value="1"/>
</dbReference>
<evidence type="ECO:0000256" key="3">
    <source>
        <dbReference type="ARBA" id="ARBA00022806"/>
    </source>
</evidence>
<dbReference type="Pfam" id="PF00270">
    <property type="entry name" value="DEAD"/>
    <property type="match status" value="1"/>
</dbReference>
<dbReference type="InterPro" id="IPR010225">
    <property type="entry name" value="HrpB"/>
</dbReference>
<dbReference type="PROSITE" id="PS51192">
    <property type="entry name" value="HELICASE_ATP_BIND_1"/>
    <property type="match status" value="1"/>
</dbReference>
<reference evidence="7" key="2">
    <citation type="submission" date="2023-01" db="EMBL/GenBank/DDBJ databases">
        <title>Draft genome sequence of Sneathiella chinensis strain NBRC 103408.</title>
        <authorList>
            <person name="Sun Q."/>
            <person name="Mori K."/>
        </authorList>
    </citation>
    <scope>NUCLEOTIDE SEQUENCE</scope>
    <source>
        <strain evidence="7">NBRC 103408</strain>
    </source>
</reference>
<dbReference type="InterPro" id="IPR049614">
    <property type="entry name" value="HrpB_DEXH"/>
</dbReference>
<dbReference type="SMART" id="SM00490">
    <property type="entry name" value="HELICc"/>
    <property type="match status" value="1"/>
</dbReference>
<dbReference type="InterPro" id="IPR027417">
    <property type="entry name" value="P-loop_NTPase"/>
</dbReference>
<protein>
    <submittedName>
        <fullName evidence="7">ATP-dependent helicase HrpB</fullName>
    </submittedName>
</protein>
<evidence type="ECO:0000256" key="2">
    <source>
        <dbReference type="ARBA" id="ARBA00022801"/>
    </source>
</evidence>
<dbReference type="PANTHER" id="PTHR43519:SF1">
    <property type="entry name" value="ATP-DEPENDENT RNA HELICASE HRPB"/>
    <property type="match status" value="1"/>
</dbReference>
<dbReference type="Pfam" id="PF08482">
    <property type="entry name" value="HrpB_C"/>
    <property type="match status" value="1"/>
</dbReference>
<evidence type="ECO:0000313" key="7">
    <source>
        <dbReference type="EMBL" id="GLQ06160.1"/>
    </source>
</evidence>
<dbReference type="PIRSF" id="PIRSF005496">
    <property type="entry name" value="ATP_hel_hrpB"/>
    <property type="match status" value="1"/>
</dbReference>
<organism evidence="7 8">
    <name type="scientific">Sneathiella chinensis</name>
    <dbReference type="NCBI Taxonomy" id="349750"/>
    <lineage>
        <taxon>Bacteria</taxon>
        <taxon>Pseudomonadati</taxon>
        <taxon>Pseudomonadota</taxon>
        <taxon>Alphaproteobacteria</taxon>
        <taxon>Sneathiellales</taxon>
        <taxon>Sneathiellaceae</taxon>
        <taxon>Sneathiella</taxon>
    </lineage>
</organism>
<feature type="domain" description="Helicase C-terminal" evidence="6">
    <location>
        <begin position="207"/>
        <end position="375"/>
    </location>
</feature>
<keyword evidence="8" id="KW-1185">Reference proteome</keyword>
<dbReference type="InterPro" id="IPR048333">
    <property type="entry name" value="HA2_WH"/>
</dbReference>
<evidence type="ECO:0000256" key="4">
    <source>
        <dbReference type="ARBA" id="ARBA00022840"/>
    </source>
</evidence>
<dbReference type="InterPro" id="IPR056329">
    <property type="entry name" value="CON_HrpB"/>
</dbReference>
<dbReference type="EMBL" id="BSNF01000006">
    <property type="protein sequence ID" value="GLQ06160.1"/>
    <property type="molecule type" value="Genomic_DNA"/>
</dbReference>
<dbReference type="InterPro" id="IPR014001">
    <property type="entry name" value="Helicase_ATP-bd"/>
</dbReference>
<dbReference type="SMART" id="SM00487">
    <property type="entry name" value="DEXDc"/>
    <property type="match status" value="1"/>
</dbReference>
<dbReference type="InterPro" id="IPR013689">
    <property type="entry name" value="RNA_helicase_ATP-dep_HrpB_C"/>
</dbReference>
<reference evidence="7" key="1">
    <citation type="journal article" date="2014" name="Int. J. Syst. Evol. Microbiol.">
        <title>Complete genome of a new Firmicutes species belonging to the dominant human colonic microbiota ('Ruminococcus bicirculans') reveals two chromosomes and a selective capacity to utilize plant glucans.</title>
        <authorList>
            <consortium name="NISC Comparative Sequencing Program"/>
            <person name="Wegmann U."/>
            <person name="Louis P."/>
            <person name="Goesmann A."/>
            <person name="Henrissat B."/>
            <person name="Duncan S.H."/>
            <person name="Flint H.J."/>
        </authorList>
    </citation>
    <scope>NUCLEOTIDE SEQUENCE</scope>
    <source>
        <strain evidence="7">NBRC 103408</strain>
    </source>
</reference>
<feature type="domain" description="Helicase ATP-binding" evidence="5">
    <location>
        <begin position="20"/>
        <end position="184"/>
    </location>
</feature>
<dbReference type="Proteomes" id="UP001161409">
    <property type="component" value="Unassembled WGS sequence"/>
</dbReference>
<dbReference type="SUPFAM" id="SSF52540">
    <property type="entry name" value="P-loop containing nucleoside triphosphate hydrolases"/>
    <property type="match status" value="1"/>
</dbReference>
<proteinExistence type="predicted"/>
<dbReference type="Pfam" id="PF24473">
    <property type="entry name" value="CON_HrpB"/>
    <property type="match status" value="1"/>
</dbReference>